<evidence type="ECO:0000259" key="4">
    <source>
        <dbReference type="PROSITE" id="PS01124"/>
    </source>
</evidence>
<evidence type="ECO:0000256" key="1">
    <source>
        <dbReference type="ARBA" id="ARBA00023015"/>
    </source>
</evidence>
<dbReference type="InterPro" id="IPR009057">
    <property type="entry name" value="Homeodomain-like_sf"/>
</dbReference>
<keyword evidence="1" id="KW-0805">Transcription regulation</keyword>
<dbReference type="SMART" id="SM00342">
    <property type="entry name" value="HTH_ARAC"/>
    <property type="match status" value="1"/>
</dbReference>
<keyword evidence="2" id="KW-0238">DNA-binding</keyword>
<dbReference type="PANTHER" id="PTHR46796:SF15">
    <property type="entry name" value="BLL1074 PROTEIN"/>
    <property type="match status" value="1"/>
</dbReference>
<evidence type="ECO:0000256" key="2">
    <source>
        <dbReference type="ARBA" id="ARBA00023125"/>
    </source>
</evidence>
<dbReference type="RefSeq" id="WP_378520650.1">
    <property type="nucleotide sequence ID" value="NZ_CBCSDI010000036.1"/>
</dbReference>
<reference evidence="5 6" key="1">
    <citation type="submission" date="2024-09" db="EMBL/GenBank/DDBJ databases">
        <authorList>
            <person name="Sun Q."/>
            <person name="Mori K."/>
        </authorList>
    </citation>
    <scope>NUCLEOTIDE SEQUENCE [LARGE SCALE GENOMIC DNA]</scope>
    <source>
        <strain evidence="5 6">CCM 8654</strain>
    </source>
</reference>
<proteinExistence type="predicted"/>
<name>A0ABV6E7A3_9ACTN</name>
<dbReference type="PROSITE" id="PS01124">
    <property type="entry name" value="HTH_ARAC_FAMILY_2"/>
    <property type="match status" value="1"/>
</dbReference>
<dbReference type="EMBL" id="JBHLXH010000005">
    <property type="protein sequence ID" value="MFC0224871.1"/>
    <property type="molecule type" value="Genomic_DNA"/>
</dbReference>
<dbReference type="PANTHER" id="PTHR46796">
    <property type="entry name" value="HTH-TYPE TRANSCRIPTIONAL ACTIVATOR RHAS-RELATED"/>
    <property type="match status" value="1"/>
</dbReference>
<dbReference type="Pfam" id="PF12833">
    <property type="entry name" value="HTH_18"/>
    <property type="match status" value="1"/>
</dbReference>
<sequence length="272" mass="29019">MGPVHPALAPYVASVTAYDVVHDAPAGVHIGMPSTELTFVLPVDDPLVVSWEGEPATRTTSWASASGLHTRPAAIHHGPRQRGIQLALTVAGARALWGTPAAALSGQLLDLRDLDPGWADLPERLAGAATWAERLTLVEAELLRALRRHRGPSPRPEVARAMALLTRGARVADTADEVGYSRRRLSTLVREEVGVTPQDLQRLARFADAHRRWRACLLAGTGSLASVAAAAGYADQAHLAREWRAFAGCSPTGWARREFPSVQATAVLPEGG</sequence>
<dbReference type="InterPro" id="IPR050204">
    <property type="entry name" value="AraC_XylS_family_regulators"/>
</dbReference>
<organism evidence="5 6">
    <name type="scientific">Nocardioides zeicaulis</name>
    <dbReference type="NCBI Taxonomy" id="1776857"/>
    <lineage>
        <taxon>Bacteria</taxon>
        <taxon>Bacillati</taxon>
        <taxon>Actinomycetota</taxon>
        <taxon>Actinomycetes</taxon>
        <taxon>Propionibacteriales</taxon>
        <taxon>Nocardioidaceae</taxon>
        <taxon>Nocardioides</taxon>
    </lineage>
</organism>
<dbReference type="InterPro" id="IPR018060">
    <property type="entry name" value="HTH_AraC"/>
</dbReference>
<dbReference type="Gene3D" id="1.10.10.60">
    <property type="entry name" value="Homeodomain-like"/>
    <property type="match status" value="1"/>
</dbReference>
<feature type="domain" description="HTH araC/xylS-type" evidence="4">
    <location>
        <begin position="165"/>
        <end position="257"/>
    </location>
</feature>
<dbReference type="Proteomes" id="UP001589698">
    <property type="component" value="Unassembled WGS sequence"/>
</dbReference>
<protein>
    <submittedName>
        <fullName evidence="5">Helix-turn-helix domain-containing protein</fullName>
    </submittedName>
</protein>
<evidence type="ECO:0000313" key="6">
    <source>
        <dbReference type="Proteomes" id="UP001589698"/>
    </source>
</evidence>
<dbReference type="SUPFAM" id="SSF46689">
    <property type="entry name" value="Homeodomain-like"/>
    <property type="match status" value="1"/>
</dbReference>
<evidence type="ECO:0000313" key="5">
    <source>
        <dbReference type="EMBL" id="MFC0224871.1"/>
    </source>
</evidence>
<accession>A0ABV6E7A3</accession>
<keyword evidence="6" id="KW-1185">Reference proteome</keyword>
<comment type="caution">
    <text evidence="5">The sequence shown here is derived from an EMBL/GenBank/DDBJ whole genome shotgun (WGS) entry which is preliminary data.</text>
</comment>
<keyword evidence="3" id="KW-0804">Transcription</keyword>
<evidence type="ECO:0000256" key="3">
    <source>
        <dbReference type="ARBA" id="ARBA00023163"/>
    </source>
</evidence>
<gene>
    <name evidence="5" type="ORF">ACFFJG_20460</name>
</gene>